<feature type="compositionally biased region" description="Polar residues" evidence="1">
    <location>
        <begin position="138"/>
        <end position="149"/>
    </location>
</feature>
<proteinExistence type="predicted"/>
<keyword evidence="2" id="KW-0378">Hydrolase</keyword>
<keyword evidence="2" id="KW-0645">Protease</keyword>
<comment type="caution">
    <text evidence="2">The sequence shown here is derived from an EMBL/GenBank/DDBJ whole genome shotgun (WGS) entry which is preliminary data.</text>
</comment>
<gene>
    <name evidence="2" type="primary">AGBL2_3</name>
    <name evidence="2" type="ORF">OS493_011162</name>
</gene>
<accession>A0A9X0CU58</accession>
<dbReference type="AlphaFoldDB" id="A0A9X0CU58"/>
<feature type="region of interest" description="Disordered" evidence="1">
    <location>
        <begin position="108"/>
        <end position="149"/>
    </location>
</feature>
<dbReference type="GO" id="GO:0004180">
    <property type="term" value="F:carboxypeptidase activity"/>
    <property type="evidence" value="ECO:0007669"/>
    <property type="project" value="UniProtKB-KW"/>
</dbReference>
<keyword evidence="2" id="KW-0121">Carboxypeptidase</keyword>
<evidence type="ECO:0000313" key="2">
    <source>
        <dbReference type="EMBL" id="KAJ7373559.1"/>
    </source>
</evidence>
<organism evidence="2 3">
    <name type="scientific">Desmophyllum pertusum</name>
    <dbReference type="NCBI Taxonomy" id="174260"/>
    <lineage>
        <taxon>Eukaryota</taxon>
        <taxon>Metazoa</taxon>
        <taxon>Cnidaria</taxon>
        <taxon>Anthozoa</taxon>
        <taxon>Hexacorallia</taxon>
        <taxon>Scleractinia</taxon>
        <taxon>Caryophylliina</taxon>
        <taxon>Caryophylliidae</taxon>
        <taxon>Desmophyllum</taxon>
    </lineage>
</organism>
<keyword evidence="3" id="KW-1185">Reference proteome</keyword>
<feature type="compositionally biased region" description="Polar residues" evidence="1">
    <location>
        <begin position="118"/>
        <end position="131"/>
    </location>
</feature>
<protein>
    <submittedName>
        <fullName evidence="2">Cytosolic carboxypeptidase 2</fullName>
    </submittedName>
</protein>
<evidence type="ECO:0000313" key="3">
    <source>
        <dbReference type="Proteomes" id="UP001163046"/>
    </source>
</evidence>
<name>A0A9X0CU58_9CNID</name>
<evidence type="ECO:0000256" key="1">
    <source>
        <dbReference type="SAM" id="MobiDB-lite"/>
    </source>
</evidence>
<reference evidence="2" key="1">
    <citation type="submission" date="2023-01" db="EMBL/GenBank/DDBJ databases">
        <title>Genome assembly of the deep-sea coral Lophelia pertusa.</title>
        <authorList>
            <person name="Herrera S."/>
            <person name="Cordes E."/>
        </authorList>
    </citation>
    <scope>NUCLEOTIDE SEQUENCE</scope>
    <source>
        <strain evidence="2">USNM1676648</strain>
        <tissue evidence="2">Polyp</tissue>
    </source>
</reference>
<dbReference type="EMBL" id="MU826830">
    <property type="protein sequence ID" value="KAJ7373559.1"/>
    <property type="molecule type" value="Genomic_DNA"/>
</dbReference>
<sequence>MEATFCGSSLGKRAGYHFNTSDFESMDITYVTPCWITVILTTPSTGGSDSSVSDGLPMHLIYAPEGLKMESRKKKLKTRKERNKRRAKAMKVKDVLLADVATRICAAPRSSRSEVDVSETSPKAVCSTQSYADEDGQSPASETRAQEQQ</sequence>
<dbReference type="Proteomes" id="UP001163046">
    <property type="component" value="Unassembled WGS sequence"/>
</dbReference>
<dbReference type="OrthoDB" id="10253041at2759"/>